<evidence type="ECO:0000259" key="2">
    <source>
        <dbReference type="PROSITE" id="PS50835"/>
    </source>
</evidence>
<evidence type="ECO:0000313" key="3">
    <source>
        <dbReference type="EMBL" id="CAG7828854.1"/>
    </source>
</evidence>
<accession>A0A8J2PPM4</accession>
<dbReference type="SMART" id="SM00409">
    <property type="entry name" value="IG"/>
    <property type="match status" value="1"/>
</dbReference>
<comment type="caution">
    <text evidence="3">The sequence shown here is derived from an EMBL/GenBank/DDBJ whole genome shotgun (WGS) entry which is preliminary data.</text>
</comment>
<protein>
    <recommendedName>
        <fullName evidence="2">Ig-like domain-containing protein</fullName>
    </recommendedName>
</protein>
<dbReference type="AlphaFoldDB" id="A0A8J2PPM4"/>
<dbReference type="EMBL" id="CAJVCH010549158">
    <property type="protein sequence ID" value="CAG7828854.1"/>
    <property type="molecule type" value="Genomic_DNA"/>
</dbReference>
<dbReference type="Proteomes" id="UP000708208">
    <property type="component" value="Unassembled WGS sequence"/>
</dbReference>
<evidence type="ECO:0000256" key="1">
    <source>
        <dbReference type="SAM" id="Phobius"/>
    </source>
</evidence>
<feature type="transmembrane region" description="Helical" evidence="1">
    <location>
        <begin position="134"/>
        <end position="154"/>
    </location>
</feature>
<feature type="domain" description="Ig-like" evidence="2">
    <location>
        <begin position="43"/>
        <end position="112"/>
    </location>
</feature>
<dbReference type="Pfam" id="PF07679">
    <property type="entry name" value="I-set"/>
    <property type="match status" value="1"/>
</dbReference>
<reference evidence="3" key="1">
    <citation type="submission" date="2021-06" db="EMBL/GenBank/DDBJ databases">
        <authorList>
            <person name="Hodson N. C."/>
            <person name="Mongue J. A."/>
            <person name="Jaron S. K."/>
        </authorList>
    </citation>
    <scope>NUCLEOTIDE SEQUENCE</scope>
</reference>
<keyword evidence="4" id="KW-1185">Reference proteome</keyword>
<name>A0A8J2PPM4_9HEXA</name>
<sequence>MFVFHFMDSLQQVANSLRLKRSSPESDVNNSNSKTFSIKRLTPQNKPFDKGHRSVTVVAGNTLSIYCNITGANESDITVRWFKDGEDLKQSKLSFDYPEAEAKHRGLYNCSAVYSGKLYDYQFYVRVKDKLMPLWPFLGICLEVAVLCIIIVVYEKRRNKTELEESDTDGSPDQ</sequence>
<gene>
    <name evidence="3" type="ORF">AFUS01_LOCUS38753</name>
</gene>
<organism evidence="3 4">
    <name type="scientific">Allacma fusca</name>
    <dbReference type="NCBI Taxonomy" id="39272"/>
    <lineage>
        <taxon>Eukaryota</taxon>
        <taxon>Metazoa</taxon>
        <taxon>Ecdysozoa</taxon>
        <taxon>Arthropoda</taxon>
        <taxon>Hexapoda</taxon>
        <taxon>Collembola</taxon>
        <taxon>Symphypleona</taxon>
        <taxon>Sminthuridae</taxon>
        <taxon>Allacma</taxon>
    </lineage>
</organism>
<dbReference type="PROSITE" id="PS50835">
    <property type="entry name" value="IG_LIKE"/>
    <property type="match status" value="1"/>
</dbReference>
<dbReference type="InterPro" id="IPR007110">
    <property type="entry name" value="Ig-like_dom"/>
</dbReference>
<keyword evidence="1" id="KW-1133">Transmembrane helix</keyword>
<proteinExistence type="predicted"/>
<dbReference type="InterPro" id="IPR003599">
    <property type="entry name" value="Ig_sub"/>
</dbReference>
<dbReference type="OrthoDB" id="5970915at2759"/>
<evidence type="ECO:0000313" key="4">
    <source>
        <dbReference type="Proteomes" id="UP000708208"/>
    </source>
</evidence>
<keyword evidence="1" id="KW-0812">Transmembrane</keyword>
<dbReference type="InterPro" id="IPR013098">
    <property type="entry name" value="Ig_I-set"/>
</dbReference>
<keyword evidence="1" id="KW-0472">Membrane</keyword>